<evidence type="ECO:0000256" key="2">
    <source>
        <dbReference type="SAM" id="SignalP"/>
    </source>
</evidence>
<dbReference type="SMART" id="SM00637">
    <property type="entry name" value="CBD_II"/>
    <property type="match status" value="2"/>
</dbReference>
<dbReference type="Proteomes" id="UP000011083">
    <property type="component" value="Unassembled WGS sequence"/>
</dbReference>
<dbReference type="GO" id="GO:0030198">
    <property type="term" value="P:extracellular matrix organization"/>
    <property type="evidence" value="ECO:0007669"/>
    <property type="project" value="TreeGrafter"/>
</dbReference>
<dbReference type="Gene3D" id="2.60.40.290">
    <property type="match status" value="3"/>
</dbReference>
<keyword evidence="5" id="KW-1185">Reference proteome</keyword>
<dbReference type="GO" id="GO:0005975">
    <property type="term" value="P:carbohydrate metabolic process"/>
    <property type="evidence" value="ECO:0007669"/>
    <property type="project" value="InterPro"/>
</dbReference>
<feature type="region of interest" description="Disordered" evidence="1">
    <location>
        <begin position="125"/>
        <end position="151"/>
    </location>
</feature>
<feature type="region of interest" description="Disordered" evidence="1">
    <location>
        <begin position="281"/>
        <end position="309"/>
    </location>
</feature>
<dbReference type="KEGG" id="acan:ACA1_160160"/>
<dbReference type="InterPro" id="IPR001919">
    <property type="entry name" value="CBD2"/>
</dbReference>
<dbReference type="Pfam" id="PF00553">
    <property type="entry name" value="CBM_2"/>
    <property type="match status" value="1"/>
</dbReference>
<feature type="signal peptide" evidence="2">
    <location>
        <begin position="1"/>
        <end position="19"/>
    </location>
</feature>
<evidence type="ECO:0000259" key="3">
    <source>
        <dbReference type="PROSITE" id="PS51173"/>
    </source>
</evidence>
<feature type="domain" description="CBM2" evidence="3">
    <location>
        <begin position="308"/>
        <end position="425"/>
    </location>
</feature>
<dbReference type="InterPro" id="IPR019028">
    <property type="entry name" value="CBM_49"/>
</dbReference>
<dbReference type="RefSeq" id="XP_004348606.1">
    <property type="nucleotide sequence ID" value="XM_004348556.1"/>
</dbReference>
<dbReference type="InterPro" id="IPR012291">
    <property type="entry name" value="CBM2_carb-bd_dom_sf"/>
</dbReference>
<feature type="chain" id="PRO_5003990593" evidence="2">
    <location>
        <begin position="20"/>
        <end position="425"/>
    </location>
</feature>
<dbReference type="InterPro" id="IPR008965">
    <property type="entry name" value="CBM2/CBM3_carb-bd_dom_sf"/>
</dbReference>
<dbReference type="GeneID" id="14923074"/>
<dbReference type="GO" id="GO:0004553">
    <property type="term" value="F:hydrolase activity, hydrolyzing O-glycosyl compounds"/>
    <property type="evidence" value="ECO:0007669"/>
    <property type="project" value="InterPro"/>
</dbReference>
<dbReference type="InterPro" id="IPR052879">
    <property type="entry name" value="Dd_Spore_Germination_Stalk"/>
</dbReference>
<dbReference type="GO" id="GO:0030247">
    <property type="term" value="F:polysaccharide binding"/>
    <property type="evidence" value="ECO:0007669"/>
    <property type="project" value="InterPro"/>
</dbReference>
<name>L8HBQ6_ACACF</name>
<dbReference type="Pfam" id="PF09478">
    <property type="entry name" value="CBM49"/>
    <property type="match status" value="2"/>
</dbReference>
<dbReference type="SUPFAM" id="SSF49384">
    <property type="entry name" value="Carbohydrate-binding domain"/>
    <property type="match status" value="3"/>
</dbReference>
<dbReference type="PROSITE" id="PS51173">
    <property type="entry name" value="CBM2"/>
    <property type="match status" value="1"/>
</dbReference>
<sequence>MNKLLAFAVFAALLALAAADCQVTVKQTLGSAWTVNGQDYSQWSVTLTNSGSEALKSVDLSIINASLFDQLWNIVKDNRGLYVLPDYILQNGGIAVGGSYQFGYIIKTKTQASIDVEKADCKGVSPSVAPSTSPAAPSASPAAPSASASPAAASPSSSASPVVVASPAPAGCAVTVESVARSAASGGQWTEGDSKFQIYDLTITASGNTPVDGVKLSINVAADVSIYQFWNLQRVDTSAIFTVPTPWGSIQVGASQGAGFIVKSKIGASTAAPVVKVESTTCNGSPTAAPSSSPASPSPSTVVSTPQPSAAPSGCAAKVSVVARSAASGGQWQDGANYNQIFDVTVTNIGTKAITGGQVQFALASGVSITQFWELNRKDATTFAVPTTYGPIQVGASQGAGIVGTSTSSATIAVPTATLTGLTCN</sequence>
<dbReference type="SMART" id="SM01063">
    <property type="entry name" value="CBM49"/>
    <property type="match status" value="3"/>
</dbReference>
<dbReference type="GO" id="GO:0031012">
    <property type="term" value="C:extracellular matrix"/>
    <property type="evidence" value="ECO:0007669"/>
    <property type="project" value="TreeGrafter"/>
</dbReference>
<evidence type="ECO:0000313" key="4">
    <source>
        <dbReference type="EMBL" id="ELR22148.1"/>
    </source>
</evidence>
<organism evidence="4 5">
    <name type="scientific">Acanthamoeba castellanii (strain ATCC 30010 / Neff)</name>
    <dbReference type="NCBI Taxonomy" id="1257118"/>
    <lineage>
        <taxon>Eukaryota</taxon>
        <taxon>Amoebozoa</taxon>
        <taxon>Discosea</taxon>
        <taxon>Longamoebia</taxon>
        <taxon>Centramoebida</taxon>
        <taxon>Acanthamoebidae</taxon>
        <taxon>Acanthamoeba</taxon>
    </lineage>
</organism>
<protein>
    <submittedName>
        <fullName evidence="4">Cellulose binding domain containing protein</fullName>
    </submittedName>
</protein>
<dbReference type="AlphaFoldDB" id="L8HBQ6"/>
<gene>
    <name evidence="4" type="ORF">ACA1_160160</name>
</gene>
<keyword evidence="2" id="KW-0732">Signal</keyword>
<dbReference type="PANTHER" id="PTHR33239">
    <property type="entry name" value="CELLULOSE-BINDING DOMAIN-CONTAINING PROTEIN-RELATED"/>
    <property type="match status" value="1"/>
</dbReference>
<feature type="compositionally biased region" description="Low complexity" evidence="1">
    <location>
        <begin position="285"/>
        <end position="309"/>
    </location>
</feature>
<dbReference type="VEuPathDB" id="AmoebaDB:ACA1_160160"/>
<accession>L8HBQ6</accession>
<evidence type="ECO:0000256" key="1">
    <source>
        <dbReference type="SAM" id="MobiDB-lite"/>
    </source>
</evidence>
<evidence type="ECO:0000313" key="5">
    <source>
        <dbReference type="Proteomes" id="UP000011083"/>
    </source>
</evidence>
<reference evidence="4 5" key="1">
    <citation type="journal article" date="2013" name="Genome Biol.">
        <title>Genome of Acanthamoeba castellanii highlights extensive lateral gene transfer and early evolution of tyrosine kinase signaling.</title>
        <authorList>
            <person name="Clarke M."/>
            <person name="Lohan A.J."/>
            <person name="Liu B."/>
            <person name="Lagkouvardos I."/>
            <person name="Roy S."/>
            <person name="Zafar N."/>
            <person name="Bertelli C."/>
            <person name="Schilde C."/>
            <person name="Kianianmomeni A."/>
            <person name="Burglin T.R."/>
            <person name="Frech C."/>
            <person name="Turcotte B."/>
            <person name="Kopec K.O."/>
            <person name="Synnott J.M."/>
            <person name="Choo C."/>
            <person name="Paponov I."/>
            <person name="Finkler A."/>
            <person name="Soon Heng Tan C."/>
            <person name="Hutchins A.P."/>
            <person name="Weinmeier T."/>
            <person name="Rattei T."/>
            <person name="Chu J.S."/>
            <person name="Gimenez G."/>
            <person name="Irimia M."/>
            <person name="Rigden D.J."/>
            <person name="Fitzpatrick D.A."/>
            <person name="Lorenzo-Morales J."/>
            <person name="Bateman A."/>
            <person name="Chiu C.H."/>
            <person name="Tang P."/>
            <person name="Hegemann P."/>
            <person name="Fromm H."/>
            <person name="Raoult D."/>
            <person name="Greub G."/>
            <person name="Miranda-Saavedra D."/>
            <person name="Chen N."/>
            <person name="Nash P."/>
            <person name="Ginger M.L."/>
            <person name="Horn M."/>
            <person name="Schaap P."/>
            <person name="Caler L."/>
            <person name="Loftus B."/>
        </authorList>
    </citation>
    <scope>NUCLEOTIDE SEQUENCE [LARGE SCALE GENOMIC DNA]</scope>
    <source>
        <strain evidence="4 5">Neff</strain>
    </source>
</reference>
<dbReference type="GO" id="GO:0005201">
    <property type="term" value="F:extracellular matrix structural constituent"/>
    <property type="evidence" value="ECO:0007669"/>
    <property type="project" value="TreeGrafter"/>
</dbReference>
<proteinExistence type="predicted"/>
<dbReference type="EMBL" id="KB007890">
    <property type="protein sequence ID" value="ELR22148.1"/>
    <property type="molecule type" value="Genomic_DNA"/>
</dbReference>